<accession>A0A2D4MJ20</accession>
<name>A0A2D4MJ20_9SAUR</name>
<dbReference type="AlphaFoldDB" id="A0A2D4MJ20"/>
<organism evidence="1">
    <name type="scientific">Micrurus spixii</name>
    <name type="common">Amazon coral snake</name>
    <dbReference type="NCBI Taxonomy" id="129469"/>
    <lineage>
        <taxon>Eukaryota</taxon>
        <taxon>Metazoa</taxon>
        <taxon>Chordata</taxon>
        <taxon>Craniata</taxon>
        <taxon>Vertebrata</taxon>
        <taxon>Euteleostomi</taxon>
        <taxon>Lepidosauria</taxon>
        <taxon>Squamata</taxon>
        <taxon>Bifurcata</taxon>
        <taxon>Unidentata</taxon>
        <taxon>Episquamata</taxon>
        <taxon>Toxicofera</taxon>
        <taxon>Serpentes</taxon>
        <taxon>Colubroidea</taxon>
        <taxon>Elapidae</taxon>
        <taxon>Elapinae</taxon>
        <taxon>Micrurus</taxon>
    </lineage>
</organism>
<reference evidence="1" key="2">
    <citation type="submission" date="2017-11" db="EMBL/GenBank/DDBJ databases">
        <title>Coralsnake Venomics: Analyses of Venom Gland Transcriptomes and Proteomes of Six Brazilian Taxa.</title>
        <authorList>
            <person name="Aird S.D."/>
            <person name="Jorge da Silva N."/>
            <person name="Qiu L."/>
            <person name="Villar-Briones A."/>
            <person name="Aparecida-Saddi V."/>
            <person name="Campos-Telles M.P."/>
            <person name="Grau M."/>
            <person name="Mikheyev A.S."/>
        </authorList>
    </citation>
    <scope>NUCLEOTIDE SEQUENCE</scope>
    <source>
        <tissue evidence="1">Venom_gland</tissue>
    </source>
</reference>
<dbReference type="EMBL" id="IACM01095654">
    <property type="protein sequence ID" value="LAB33406.1"/>
    <property type="molecule type" value="Transcribed_RNA"/>
</dbReference>
<reference evidence="1" key="1">
    <citation type="submission" date="2017-07" db="EMBL/GenBank/DDBJ databases">
        <authorList>
            <person name="Mikheyev A."/>
            <person name="Grau M."/>
        </authorList>
    </citation>
    <scope>NUCLEOTIDE SEQUENCE</scope>
    <source>
        <tissue evidence="1">Venom_gland</tissue>
    </source>
</reference>
<dbReference type="EMBL" id="IACM01095653">
    <property type="protein sequence ID" value="LAB33404.1"/>
    <property type="molecule type" value="Transcribed_RNA"/>
</dbReference>
<sequence>MSLIQNSGHPTPMKASKFINRFATSTDPVAAKSKPVIRQIEINEICNHQDKELTTYLLITIKLNISSQQELPSEFSDPGIRICLKLIFSYQYLLHKVNLYFDVQNNQTRSGKI</sequence>
<evidence type="ECO:0000313" key="1">
    <source>
        <dbReference type="EMBL" id="LAB33404.1"/>
    </source>
</evidence>
<protein>
    <submittedName>
        <fullName evidence="1">Uncharacterized protein</fullName>
    </submittedName>
</protein>
<proteinExistence type="predicted"/>